<organism evidence="1 2">
    <name type="scientific">Jeotgalibacillus malaysiensis</name>
    <dbReference type="NCBI Taxonomy" id="1508404"/>
    <lineage>
        <taxon>Bacteria</taxon>
        <taxon>Bacillati</taxon>
        <taxon>Bacillota</taxon>
        <taxon>Bacilli</taxon>
        <taxon>Bacillales</taxon>
        <taxon>Caryophanaceae</taxon>
        <taxon>Jeotgalibacillus</taxon>
    </lineage>
</organism>
<dbReference type="BioCyc" id="JESP1508404:G14D9-13271-MONOMER"/>
<evidence type="ECO:0000313" key="2">
    <source>
        <dbReference type="Proteomes" id="UP000031449"/>
    </source>
</evidence>
<keyword evidence="1" id="KW-0614">Plasmid</keyword>
<dbReference type="Proteomes" id="UP000031449">
    <property type="component" value="Plasmid unnamed"/>
</dbReference>
<evidence type="ECO:0000313" key="1">
    <source>
        <dbReference type="EMBL" id="AJD93305.1"/>
    </source>
</evidence>
<dbReference type="HOGENOM" id="CLU_1473316_0_0_9"/>
<protein>
    <submittedName>
        <fullName evidence="1">Uncharacterized protein</fullName>
    </submittedName>
</protein>
<keyword evidence="2" id="KW-1185">Reference proteome</keyword>
<dbReference type="AlphaFoldDB" id="A0A0B5ASY3"/>
<gene>
    <name evidence="1" type="ORF">JMA_39870</name>
</gene>
<dbReference type="KEGG" id="jeo:JMA_39870"/>
<accession>A0A0B5ASY3</accession>
<dbReference type="EMBL" id="CP009417">
    <property type="protein sequence ID" value="AJD93305.1"/>
    <property type="molecule type" value="Genomic_DNA"/>
</dbReference>
<name>A0A0B5ASY3_9BACL</name>
<sequence length="183" mass="21128">MESRFFEISSEWETGLSLEEAKEKNITARLTIGTDVIRMYLSKNYHNGVEMYIQNQYGEAEEFVVNSLPSKSEMMVQLTHAFEATFDVEQGWEHTVPSHYIVGGLHAGLKVETESLFKALRDLNLWVLDYTSGKYGNAVYLERDFDGTFLICWYLERDYENDGNLLELEMGLTQEVLKKVEGL</sequence>
<proteinExistence type="predicted"/>
<geneLocation type="plasmid" evidence="2"/>
<reference evidence="1 2" key="1">
    <citation type="submission" date="2014-08" db="EMBL/GenBank/DDBJ databases">
        <title>Complete genome of a marine bacteria Jeotgalibacillus malaysiensis.</title>
        <authorList>
            <person name="Yaakop A.S."/>
            <person name="Chan K.-G."/>
            <person name="Goh K.M."/>
        </authorList>
    </citation>
    <scope>NUCLEOTIDE SEQUENCE [LARGE SCALE GENOMIC DNA]</scope>
    <source>
        <strain evidence="1 2">D5</strain>
        <plasmid evidence="2">Plasmid</plasmid>
    </source>
</reference>